<organism evidence="11 12">
    <name type="scientific">Vicia faba</name>
    <name type="common">Broad bean</name>
    <name type="synonym">Faba vulgaris</name>
    <dbReference type="NCBI Taxonomy" id="3906"/>
    <lineage>
        <taxon>Eukaryota</taxon>
        <taxon>Viridiplantae</taxon>
        <taxon>Streptophyta</taxon>
        <taxon>Embryophyta</taxon>
        <taxon>Tracheophyta</taxon>
        <taxon>Spermatophyta</taxon>
        <taxon>Magnoliopsida</taxon>
        <taxon>eudicotyledons</taxon>
        <taxon>Gunneridae</taxon>
        <taxon>Pentapetalae</taxon>
        <taxon>rosids</taxon>
        <taxon>fabids</taxon>
        <taxon>Fabales</taxon>
        <taxon>Fabaceae</taxon>
        <taxon>Papilionoideae</taxon>
        <taxon>50 kb inversion clade</taxon>
        <taxon>NPAAA clade</taxon>
        <taxon>Hologalegina</taxon>
        <taxon>IRL clade</taxon>
        <taxon>Fabeae</taxon>
        <taxon>Vicia</taxon>
    </lineage>
</organism>
<dbReference type="SMART" id="SM00848">
    <property type="entry name" value="Inhibitor_I29"/>
    <property type="match status" value="1"/>
</dbReference>
<evidence type="ECO:0000259" key="9">
    <source>
        <dbReference type="SMART" id="SM00645"/>
    </source>
</evidence>
<dbReference type="EMBL" id="OX451739">
    <property type="protein sequence ID" value="CAI8611148.1"/>
    <property type="molecule type" value="Genomic_DNA"/>
</dbReference>
<dbReference type="CDD" id="cd02248">
    <property type="entry name" value="Peptidase_C1A"/>
    <property type="match status" value="1"/>
</dbReference>
<feature type="domain" description="Cathepsin propeptide inhibitor" evidence="10">
    <location>
        <begin position="37"/>
        <end position="93"/>
    </location>
</feature>
<dbReference type="AlphaFoldDB" id="A0AAV1AP70"/>
<dbReference type="Pfam" id="PF08246">
    <property type="entry name" value="Inhibitor_I29"/>
    <property type="match status" value="1"/>
</dbReference>
<keyword evidence="6" id="KW-1015">Disulfide bond</keyword>
<dbReference type="PRINTS" id="PR00705">
    <property type="entry name" value="PAPAIN"/>
</dbReference>
<keyword evidence="5" id="KW-0788">Thiol protease</keyword>
<dbReference type="InterPro" id="IPR000169">
    <property type="entry name" value="Pept_cys_AS"/>
</dbReference>
<keyword evidence="3 8" id="KW-0732">Signal</keyword>
<keyword evidence="12" id="KW-1185">Reference proteome</keyword>
<dbReference type="Proteomes" id="UP001157006">
    <property type="component" value="Chromosome 4"/>
</dbReference>
<comment type="similarity">
    <text evidence="1">Belongs to the peptidase C1 family.</text>
</comment>
<keyword evidence="4" id="KW-0378">Hydrolase</keyword>
<dbReference type="GO" id="GO:0008234">
    <property type="term" value="F:cysteine-type peptidase activity"/>
    <property type="evidence" value="ECO:0007669"/>
    <property type="project" value="UniProtKB-KW"/>
</dbReference>
<evidence type="ECO:0000256" key="5">
    <source>
        <dbReference type="ARBA" id="ARBA00022807"/>
    </source>
</evidence>
<feature type="signal peptide" evidence="8">
    <location>
        <begin position="1"/>
        <end position="21"/>
    </location>
</feature>
<proteinExistence type="inferred from homology"/>
<keyword evidence="2" id="KW-0645">Protease</keyword>
<protein>
    <recommendedName>
        <fullName evidence="13">Cysteine proteinase</fullName>
    </recommendedName>
</protein>
<dbReference type="SMART" id="SM00645">
    <property type="entry name" value="Pept_C1"/>
    <property type="match status" value="1"/>
</dbReference>
<accession>A0AAV1AP70</accession>
<evidence type="ECO:0000259" key="10">
    <source>
        <dbReference type="SMART" id="SM00848"/>
    </source>
</evidence>
<sequence>MASTAILSFLLLFSLITLSFALDMSSGRSNKEVMTMYQKWLIKHQRVYNGLGEKDERFQTFKDNLKFIDKHNAENHTYKVGLNEFADMSDEEYRMYLGTKSNNIKNKISSERYAYKTDDNDILPKSVDWRWAVGSIKNQGSCGACWAFSTVAAIEAINKIVTGSSKNLSVQELVDCDRIRNSGCEGGYIYEALEFVVNNGGLDSEEDYPYQEQDGTCDEGKKNSKVLSIDDYELVPRYNENALKRAVAHQPVVVQIEAYENSFKLYKSGVFTGYCGTNLDHAVVVVGYGSENGVDYWLATNSWGTNWGEDGYFKIQPYQKTQMLVTSS</sequence>
<feature type="domain" description="Peptidase C1A papain C-terminal" evidence="9">
    <location>
        <begin position="123"/>
        <end position="328"/>
    </location>
</feature>
<dbReference type="FunFam" id="3.90.70.10:FF:000067">
    <property type="entry name" value="Senescence-specific cysteine protease"/>
    <property type="match status" value="1"/>
</dbReference>
<name>A0AAV1AP70_VICFA</name>
<evidence type="ECO:0000256" key="7">
    <source>
        <dbReference type="ARBA" id="ARBA00023180"/>
    </source>
</evidence>
<dbReference type="InterPro" id="IPR039417">
    <property type="entry name" value="Peptidase_C1A_papain-like"/>
</dbReference>
<gene>
    <name evidence="11" type="ORF">VFH_IV215920</name>
</gene>
<dbReference type="PROSITE" id="PS00639">
    <property type="entry name" value="THIOL_PROTEASE_HIS"/>
    <property type="match status" value="1"/>
</dbReference>
<dbReference type="InterPro" id="IPR013201">
    <property type="entry name" value="Prot_inhib_I29"/>
</dbReference>
<evidence type="ECO:0000313" key="11">
    <source>
        <dbReference type="EMBL" id="CAI8611148.1"/>
    </source>
</evidence>
<dbReference type="SUPFAM" id="SSF54001">
    <property type="entry name" value="Cysteine proteinases"/>
    <property type="match status" value="1"/>
</dbReference>
<dbReference type="InterPro" id="IPR038765">
    <property type="entry name" value="Papain-like_cys_pep_sf"/>
</dbReference>
<dbReference type="PANTHER" id="PTHR12411">
    <property type="entry name" value="CYSTEINE PROTEASE FAMILY C1-RELATED"/>
    <property type="match status" value="1"/>
</dbReference>
<feature type="chain" id="PRO_5043516454" description="Cysteine proteinase" evidence="8">
    <location>
        <begin position="22"/>
        <end position="328"/>
    </location>
</feature>
<evidence type="ECO:0000256" key="6">
    <source>
        <dbReference type="ARBA" id="ARBA00023157"/>
    </source>
</evidence>
<dbReference type="Pfam" id="PF00112">
    <property type="entry name" value="Peptidase_C1"/>
    <property type="match status" value="1"/>
</dbReference>
<dbReference type="InterPro" id="IPR025660">
    <property type="entry name" value="Pept_his_AS"/>
</dbReference>
<dbReference type="InterPro" id="IPR000668">
    <property type="entry name" value="Peptidase_C1A_C"/>
</dbReference>
<evidence type="ECO:0000256" key="4">
    <source>
        <dbReference type="ARBA" id="ARBA00022801"/>
    </source>
</evidence>
<evidence type="ECO:0000256" key="2">
    <source>
        <dbReference type="ARBA" id="ARBA00022670"/>
    </source>
</evidence>
<dbReference type="Gene3D" id="3.90.70.10">
    <property type="entry name" value="Cysteine proteinases"/>
    <property type="match status" value="1"/>
</dbReference>
<dbReference type="PROSITE" id="PS00139">
    <property type="entry name" value="THIOL_PROTEASE_CYS"/>
    <property type="match status" value="1"/>
</dbReference>
<evidence type="ECO:0000256" key="3">
    <source>
        <dbReference type="ARBA" id="ARBA00022729"/>
    </source>
</evidence>
<dbReference type="GO" id="GO:0006508">
    <property type="term" value="P:proteolysis"/>
    <property type="evidence" value="ECO:0007669"/>
    <property type="project" value="UniProtKB-KW"/>
</dbReference>
<keyword evidence="7" id="KW-0325">Glycoprotein</keyword>
<evidence type="ECO:0000256" key="1">
    <source>
        <dbReference type="ARBA" id="ARBA00008455"/>
    </source>
</evidence>
<evidence type="ECO:0008006" key="13">
    <source>
        <dbReference type="Google" id="ProtNLM"/>
    </source>
</evidence>
<evidence type="ECO:0000313" key="12">
    <source>
        <dbReference type="Proteomes" id="UP001157006"/>
    </source>
</evidence>
<dbReference type="InterPro" id="IPR013128">
    <property type="entry name" value="Peptidase_C1A"/>
</dbReference>
<reference evidence="11 12" key="1">
    <citation type="submission" date="2023-01" db="EMBL/GenBank/DDBJ databases">
        <authorList>
            <person name="Kreplak J."/>
        </authorList>
    </citation>
    <scope>NUCLEOTIDE SEQUENCE [LARGE SCALE GENOMIC DNA]</scope>
</reference>
<evidence type="ECO:0000256" key="8">
    <source>
        <dbReference type="SAM" id="SignalP"/>
    </source>
</evidence>